<dbReference type="SUPFAM" id="SSF56112">
    <property type="entry name" value="Protein kinase-like (PK-like)"/>
    <property type="match status" value="1"/>
</dbReference>
<dbReference type="PROSITE" id="PS00107">
    <property type="entry name" value="PROTEIN_KINASE_ATP"/>
    <property type="match status" value="1"/>
</dbReference>
<feature type="region of interest" description="Disordered" evidence="8">
    <location>
        <begin position="654"/>
        <end position="682"/>
    </location>
</feature>
<evidence type="ECO:0000256" key="4">
    <source>
        <dbReference type="ARBA" id="ARBA00022777"/>
    </source>
</evidence>
<feature type="non-terminal residue" evidence="10">
    <location>
        <position position="1"/>
    </location>
</feature>
<evidence type="ECO:0000256" key="8">
    <source>
        <dbReference type="SAM" id="MobiDB-lite"/>
    </source>
</evidence>
<dbReference type="FunFam" id="1.10.510.10:FF:000698">
    <property type="entry name" value="Serine/threonine-protein kinase tousled-like 1"/>
    <property type="match status" value="1"/>
</dbReference>
<proteinExistence type="predicted"/>
<feature type="compositionally biased region" description="Polar residues" evidence="8">
    <location>
        <begin position="658"/>
        <end position="682"/>
    </location>
</feature>
<keyword evidence="2" id="KW-0808">Transferase</keyword>
<dbReference type="GO" id="GO:0005634">
    <property type="term" value="C:nucleus"/>
    <property type="evidence" value="ECO:0007669"/>
    <property type="project" value="TreeGrafter"/>
</dbReference>
<dbReference type="CDD" id="cd13990">
    <property type="entry name" value="STKc_TLK"/>
    <property type="match status" value="1"/>
</dbReference>
<name>A0AA36D1Y1_9BILA</name>
<dbReference type="InterPro" id="IPR017441">
    <property type="entry name" value="Protein_kinase_ATP_BS"/>
</dbReference>
<evidence type="ECO:0000313" key="10">
    <source>
        <dbReference type="EMBL" id="CAJ0579562.1"/>
    </source>
</evidence>
<evidence type="ECO:0000313" key="11">
    <source>
        <dbReference type="Proteomes" id="UP001177023"/>
    </source>
</evidence>
<keyword evidence="5 6" id="KW-0067">ATP-binding</keyword>
<dbReference type="PROSITE" id="PS00108">
    <property type="entry name" value="PROTEIN_KINASE_ST"/>
    <property type="match status" value="1"/>
</dbReference>
<sequence length="682" mass="78570">MDAMPQAPDDNHSGGALSDRDSGSQPLEQPRPRKRKLDKDTPKKERINKITDIWSKSTTAAPARVYFVNESNGTPRRGGGQQDSNSDHSDSSNPMRQTNCDPAARVQKNSITMGNGGGVFLDPKVEPTLPRKTEAAGDVPPVAIVPVEKDESIPKDVWQEKEANYQRIIEDLRRRNDELEKGRQADKKKMEGYKTQLVGLLTEQTRLERKVLGEKTGKDSERIGMFKMVREKDHFKEQWVHGNWFEGLEKRQQELVNRKAELLQAQQLLKKRKPSGSSKRAQQANENNHSGQPQLDADGFARPDIPCSELSQFDYFEHEEINRLSRDNLKKEEAEIQAESERLERERQLHIRELKRAAHEHASRYKDFILLHDRYLMLSLLGKGGFSEVWKAFDLEDNCYVACKVHHVNKEWKEEKKANYVKHAMREKDIHKKLDHQRIVRLIDLFTIDNHSFCTVLEYVSGNDLDFYLKQNKSMPEKEARIVLMQMLSALIYMAEQKPPIIHYDLKPANILLEAGGSIGSLKITDFGLSKLIENSDDRDGQIELTSQFAGTYWYLPPETFVVSHQPPKINSKVDVWSLGVIFYQCVYGRRPFGHDQTQQKILEENTIINARDLVFPLKPQISPAAQDFIRRCLEYRKEDRADVYELARHELLRPRSAKSTQPPHSPQYTRPTITKMEGSND</sequence>
<evidence type="ECO:0000256" key="1">
    <source>
        <dbReference type="ARBA" id="ARBA00022527"/>
    </source>
</evidence>
<evidence type="ECO:0000256" key="2">
    <source>
        <dbReference type="ARBA" id="ARBA00022679"/>
    </source>
</evidence>
<comment type="caution">
    <text evidence="10">The sequence shown here is derived from an EMBL/GenBank/DDBJ whole genome shotgun (WGS) entry which is preliminary data.</text>
</comment>
<dbReference type="PANTHER" id="PTHR22974">
    <property type="entry name" value="MIXED LINEAGE PROTEIN KINASE"/>
    <property type="match status" value="1"/>
</dbReference>
<dbReference type="GO" id="GO:0035556">
    <property type="term" value="P:intracellular signal transduction"/>
    <property type="evidence" value="ECO:0007669"/>
    <property type="project" value="TreeGrafter"/>
</dbReference>
<dbReference type="PROSITE" id="PS50011">
    <property type="entry name" value="PROTEIN_KINASE_DOM"/>
    <property type="match status" value="1"/>
</dbReference>
<dbReference type="PANTHER" id="PTHR22974:SF23">
    <property type="entry name" value="TOUSLED-LIKE KINASE, ISOFORM G"/>
    <property type="match status" value="1"/>
</dbReference>
<dbReference type="GO" id="GO:0007059">
    <property type="term" value="P:chromosome segregation"/>
    <property type="evidence" value="ECO:0007669"/>
    <property type="project" value="TreeGrafter"/>
</dbReference>
<dbReference type="Pfam" id="PF00069">
    <property type="entry name" value="Pkinase"/>
    <property type="match status" value="1"/>
</dbReference>
<keyword evidence="3 6" id="KW-0547">Nucleotide-binding</keyword>
<gene>
    <name evidence="10" type="ORF">MSPICULIGERA_LOCUS17775</name>
</gene>
<feature type="domain" description="Protein kinase" evidence="9">
    <location>
        <begin position="375"/>
        <end position="653"/>
    </location>
</feature>
<evidence type="ECO:0000256" key="6">
    <source>
        <dbReference type="PROSITE-ProRule" id="PRU10141"/>
    </source>
</evidence>
<keyword evidence="4" id="KW-0418">Kinase</keyword>
<evidence type="ECO:0000256" key="7">
    <source>
        <dbReference type="SAM" id="Coils"/>
    </source>
</evidence>
<dbReference type="InterPro" id="IPR011009">
    <property type="entry name" value="Kinase-like_dom_sf"/>
</dbReference>
<dbReference type="GO" id="GO:0004674">
    <property type="term" value="F:protein serine/threonine kinase activity"/>
    <property type="evidence" value="ECO:0007669"/>
    <property type="project" value="UniProtKB-KW"/>
</dbReference>
<keyword evidence="1" id="KW-0723">Serine/threonine-protein kinase</keyword>
<feature type="coiled-coil region" evidence="7">
    <location>
        <begin position="155"/>
        <end position="189"/>
    </location>
</feature>
<dbReference type="AlphaFoldDB" id="A0AA36D1Y1"/>
<dbReference type="EMBL" id="CATQJA010002657">
    <property type="protein sequence ID" value="CAJ0579562.1"/>
    <property type="molecule type" value="Genomic_DNA"/>
</dbReference>
<reference evidence="10" key="1">
    <citation type="submission" date="2023-06" db="EMBL/GenBank/DDBJ databases">
        <authorList>
            <person name="Delattre M."/>
        </authorList>
    </citation>
    <scope>NUCLEOTIDE SEQUENCE</scope>
    <source>
        <strain evidence="10">AF72</strain>
    </source>
</reference>
<evidence type="ECO:0000256" key="3">
    <source>
        <dbReference type="ARBA" id="ARBA00022741"/>
    </source>
</evidence>
<dbReference type="Gene3D" id="1.10.510.10">
    <property type="entry name" value="Transferase(Phosphotransferase) domain 1"/>
    <property type="match status" value="1"/>
</dbReference>
<protein>
    <recommendedName>
        <fullName evidence="9">Protein kinase domain-containing protein</fullName>
    </recommendedName>
</protein>
<dbReference type="InterPro" id="IPR000719">
    <property type="entry name" value="Prot_kinase_dom"/>
</dbReference>
<feature type="region of interest" description="Disordered" evidence="8">
    <location>
        <begin position="1"/>
        <end position="125"/>
    </location>
</feature>
<evidence type="ECO:0000259" key="9">
    <source>
        <dbReference type="PROSITE" id="PS50011"/>
    </source>
</evidence>
<dbReference type="InterPro" id="IPR008271">
    <property type="entry name" value="Ser/Thr_kinase_AS"/>
</dbReference>
<evidence type="ECO:0000256" key="5">
    <source>
        <dbReference type="ARBA" id="ARBA00022840"/>
    </source>
</evidence>
<keyword evidence="7" id="KW-0175">Coiled coil</keyword>
<feature type="region of interest" description="Disordered" evidence="8">
    <location>
        <begin position="268"/>
        <end position="297"/>
    </location>
</feature>
<organism evidence="10 11">
    <name type="scientific">Mesorhabditis spiculigera</name>
    <dbReference type="NCBI Taxonomy" id="96644"/>
    <lineage>
        <taxon>Eukaryota</taxon>
        <taxon>Metazoa</taxon>
        <taxon>Ecdysozoa</taxon>
        <taxon>Nematoda</taxon>
        <taxon>Chromadorea</taxon>
        <taxon>Rhabditida</taxon>
        <taxon>Rhabditina</taxon>
        <taxon>Rhabditomorpha</taxon>
        <taxon>Rhabditoidea</taxon>
        <taxon>Rhabditidae</taxon>
        <taxon>Mesorhabditinae</taxon>
        <taxon>Mesorhabditis</taxon>
    </lineage>
</organism>
<dbReference type="Proteomes" id="UP001177023">
    <property type="component" value="Unassembled WGS sequence"/>
</dbReference>
<feature type="compositionally biased region" description="Polar residues" evidence="8">
    <location>
        <begin position="275"/>
        <end position="293"/>
    </location>
</feature>
<feature type="coiled-coil region" evidence="7">
    <location>
        <begin position="322"/>
        <end position="360"/>
    </location>
</feature>
<feature type="binding site" evidence="6">
    <location>
        <position position="404"/>
    </location>
    <ligand>
        <name>ATP</name>
        <dbReference type="ChEBI" id="CHEBI:30616"/>
    </ligand>
</feature>
<accession>A0AA36D1Y1</accession>
<dbReference type="SMART" id="SM00220">
    <property type="entry name" value="S_TKc"/>
    <property type="match status" value="1"/>
</dbReference>
<feature type="compositionally biased region" description="Basic and acidic residues" evidence="8">
    <location>
        <begin position="37"/>
        <end position="49"/>
    </location>
</feature>
<dbReference type="GO" id="GO:0005524">
    <property type="term" value="F:ATP binding"/>
    <property type="evidence" value="ECO:0007669"/>
    <property type="project" value="UniProtKB-UniRule"/>
</dbReference>
<keyword evidence="11" id="KW-1185">Reference proteome</keyword>